<dbReference type="RefSeq" id="WP_229785263.1">
    <property type="nucleotide sequence ID" value="NZ_BMPT01000006.1"/>
</dbReference>
<dbReference type="Gene3D" id="1.20.1740.10">
    <property type="entry name" value="Amino acid/polyamine transporter I"/>
    <property type="match status" value="1"/>
</dbReference>
<feature type="transmembrane region" description="Helical" evidence="7">
    <location>
        <begin position="87"/>
        <end position="114"/>
    </location>
</feature>
<dbReference type="AlphaFoldDB" id="A0A8H9GGS9"/>
<accession>A0A8H9GGS9</accession>
<proteinExistence type="predicted"/>
<keyword evidence="2" id="KW-1003">Cell membrane</keyword>
<evidence type="ECO:0000313" key="9">
    <source>
        <dbReference type="Proteomes" id="UP000655589"/>
    </source>
</evidence>
<evidence type="ECO:0000256" key="1">
    <source>
        <dbReference type="ARBA" id="ARBA00004651"/>
    </source>
</evidence>
<dbReference type="PANTHER" id="PTHR42770">
    <property type="entry name" value="AMINO ACID TRANSPORTER-RELATED"/>
    <property type="match status" value="1"/>
</dbReference>
<feature type="transmembrane region" description="Helical" evidence="7">
    <location>
        <begin position="225"/>
        <end position="248"/>
    </location>
</feature>
<dbReference type="InterPro" id="IPR050367">
    <property type="entry name" value="APC_superfamily"/>
</dbReference>
<dbReference type="GO" id="GO:0005886">
    <property type="term" value="C:plasma membrane"/>
    <property type="evidence" value="ECO:0007669"/>
    <property type="project" value="UniProtKB-SubCell"/>
</dbReference>
<evidence type="ECO:0000313" key="8">
    <source>
        <dbReference type="EMBL" id="GGM23719.1"/>
    </source>
</evidence>
<feature type="transmembrane region" description="Helical" evidence="7">
    <location>
        <begin position="393"/>
        <end position="409"/>
    </location>
</feature>
<keyword evidence="4 7" id="KW-1133">Transmembrane helix</keyword>
<dbReference type="Proteomes" id="UP000655589">
    <property type="component" value="Unassembled WGS sequence"/>
</dbReference>
<evidence type="ECO:0000256" key="6">
    <source>
        <dbReference type="SAM" id="MobiDB-lite"/>
    </source>
</evidence>
<organism evidence="8 9">
    <name type="scientific">Promicromonospora citrea</name>
    <dbReference type="NCBI Taxonomy" id="43677"/>
    <lineage>
        <taxon>Bacteria</taxon>
        <taxon>Bacillati</taxon>
        <taxon>Actinomycetota</taxon>
        <taxon>Actinomycetes</taxon>
        <taxon>Micrococcales</taxon>
        <taxon>Promicromonosporaceae</taxon>
        <taxon>Promicromonospora</taxon>
    </lineage>
</organism>
<feature type="transmembrane region" description="Helical" evidence="7">
    <location>
        <begin position="45"/>
        <end position="66"/>
    </location>
</feature>
<feature type="transmembrane region" description="Helical" evidence="7">
    <location>
        <begin position="153"/>
        <end position="172"/>
    </location>
</feature>
<evidence type="ECO:0000256" key="4">
    <source>
        <dbReference type="ARBA" id="ARBA00022989"/>
    </source>
</evidence>
<dbReference type="InterPro" id="IPR002293">
    <property type="entry name" value="AA/rel_permease1"/>
</dbReference>
<feature type="transmembrane region" description="Helical" evidence="7">
    <location>
        <begin position="318"/>
        <end position="335"/>
    </location>
</feature>
<gene>
    <name evidence="8" type="ORF">GCM10010102_19260</name>
</gene>
<sequence>MQNGQPRHGLSVPQGAALTLGAMLGTGVISLPALAADAAGPASLVAWAALVLLSVPLATTFAALGARHPDGGGVATYARLAFGERAATMVGWAFYATIPVGAPAAAGFAGAYVADATGGGTGAALATTVAIIAVCAVMNWFDLRVSGTAQLVIAGSVALLLAVAVVVALPHADPAHLTPFVPHGWGAVGSAAALLVWAFAGWEILGSLSAEYRRPSRDIPRATAIAVAAVGTLYLGVAFATVAVLGPAPGPAPLSDLLVLGFGEHARPVTTVVAVLLTTGAINVYFAGGSRMGAALARDGALPRVLAAPPGRTPRRSLVLITVVALGTTALLAALHRSTDAILLMATATFSLLYVVGAAAALRLLPRWGAAWWCAVVSLVAALGLLVMTGPHMTGPVVAGLGGLAWATWRRRRARLTGARPEPADSPGPGPLAGSRP</sequence>
<feature type="transmembrane region" description="Helical" evidence="7">
    <location>
        <begin position="120"/>
        <end position="141"/>
    </location>
</feature>
<evidence type="ECO:0000256" key="7">
    <source>
        <dbReference type="SAM" id="Phobius"/>
    </source>
</evidence>
<name>A0A8H9GGS9_9MICO</name>
<keyword evidence="5 7" id="KW-0472">Membrane</keyword>
<feature type="transmembrane region" description="Helical" evidence="7">
    <location>
        <begin position="268"/>
        <end position="288"/>
    </location>
</feature>
<evidence type="ECO:0000256" key="2">
    <source>
        <dbReference type="ARBA" id="ARBA00022475"/>
    </source>
</evidence>
<keyword evidence="9" id="KW-1185">Reference proteome</keyword>
<reference evidence="8" key="2">
    <citation type="submission" date="2020-09" db="EMBL/GenBank/DDBJ databases">
        <authorList>
            <person name="Sun Q."/>
            <person name="Ohkuma M."/>
        </authorList>
    </citation>
    <scope>NUCLEOTIDE SEQUENCE</scope>
    <source>
        <strain evidence="8">JCM 3051</strain>
    </source>
</reference>
<evidence type="ECO:0000256" key="5">
    <source>
        <dbReference type="ARBA" id="ARBA00023136"/>
    </source>
</evidence>
<keyword evidence="3 7" id="KW-0812">Transmembrane</keyword>
<comment type="subcellular location">
    <subcellularLocation>
        <location evidence="1">Cell membrane</location>
        <topology evidence="1">Multi-pass membrane protein</topology>
    </subcellularLocation>
</comment>
<dbReference type="EMBL" id="BMPT01000006">
    <property type="protein sequence ID" value="GGM23719.1"/>
    <property type="molecule type" value="Genomic_DNA"/>
</dbReference>
<dbReference type="PANTHER" id="PTHR42770:SF13">
    <property type="entry name" value="L-METHIONINE_BRANCHED-CHAIN AMINO ACID EXPORTER YJEH"/>
    <property type="match status" value="1"/>
</dbReference>
<feature type="transmembrane region" description="Helical" evidence="7">
    <location>
        <begin position="341"/>
        <end position="362"/>
    </location>
</feature>
<protein>
    <submittedName>
        <fullName evidence="8">Amino acid permease</fullName>
    </submittedName>
</protein>
<dbReference type="Pfam" id="PF13520">
    <property type="entry name" value="AA_permease_2"/>
    <property type="match status" value="1"/>
</dbReference>
<evidence type="ECO:0000256" key="3">
    <source>
        <dbReference type="ARBA" id="ARBA00022692"/>
    </source>
</evidence>
<feature type="region of interest" description="Disordered" evidence="6">
    <location>
        <begin position="417"/>
        <end position="437"/>
    </location>
</feature>
<comment type="caution">
    <text evidence="8">The sequence shown here is derived from an EMBL/GenBank/DDBJ whole genome shotgun (WGS) entry which is preliminary data.</text>
</comment>
<reference evidence="8" key="1">
    <citation type="journal article" date="2014" name="Int. J. Syst. Evol. Microbiol.">
        <title>Complete genome sequence of Corynebacterium casei LMG S-19264T (=DSM 44701T), isolated from a smear-ripened cheese.</title>
        <authorList>
            <consortium name="US DOE Joint Genome Institute (JGI-PGF)"/>
            <person name="Walter F."/>
            <person name="Albersmeier A."/>
            <person name="Kalinowski J."/>
            <person name="Ruckert C."/>
        </authorList>
    </citation>
    <scope>NUCLEOTIDE SEQUENCE</scope>
    <source>
        <strain evidence="8">JCM 3051</strain>
    </source>
</reference>
<feature type="transmembrane region" description="Helical" evidence="7">
    <location>
        <begin position="184"/>
        <end position="205"/>
    </location>
</feature>
<feature type="transmembrane region" description="Helical" evidence="7">
    <location>
        <begin position="369"/>
        <end position="387"/>
    </location>
</feature>
<dbReference type="GO" id="GO:0022857">
    <property type="term" value="F:transmembrane transporter activity"/>
    <property type="evidence" value="ECO:0007669"/>
    <property type="project" value="InterPro"/>
</dbReference>
<dbReference type="PIRSF" id="PIRSF006060">
    <property type="entry name" value="AA_transporter"/>
    <property type="match status" value="1"/>
</dbReference>